<dbReference type="RefSeq" id="WP_072785137.1">
    <property type="nucleotide sequence ID" value="NZ_FRCX01000005.1"/>
</dbReference>
<dbReference type="PANTHER" id="PTHR43540:SF14">
    <property type="entry name" value="ISOCHORISMATASE"/>
    <property type="match status" value="1"/>
</dbReference>
<dbReference type="Pfam" id="PF00857">
    <property type="entry name" value="Isochorismatase"/>
    <property type="match status" value="1"/>
</dbReference>
<dbReference type="PANTHER" id="PTHR43540">
    <property type="entry name" value="PEROXYUREIDOACRYLATE/UREIDOACRYLATE AMIDOHYDROLASE-RELATED"/>
    <property type="match status" value="1"/>
</dbReference>
<evidence type="ECO:0000313" key="3">
    <source>
        <dbReference type="EMBL" id="SHN19501.1"/>
    </source>
</evidence>
<dbReference type="STRING" id="551987.SAMN05192549_105298"/>
<dbReference type="OrthoDB" id="1157330at2"/>
<keyword evidence="1" id="KW-0378">Hydrolase</keyword>
<dbReference type="InterPro" id="IPR050272">
    <property type="entry name" value="Isochorismatase-like_hydrls"/>
</dbReference>
<feature type="domain" description="Isochorismatase-like" evidence="2">
    <location>
        <begin position="4"/>
        <end position="148"/>
    </location>
</feature>
<dbReference type="GO" id="GO:0016787">
    <property type="term" value="F:hydrolase activity"/>
    <property type="evidence" value="ECO:0007669"/>
    <property type="project" value="UniProtKB-KW"/>
</dbReference>
<accession>A0A1M7PQK8</accession>
<name>A0A1M7PQK8_9BURK</name>
<organism evidence="3 4">
    <name type="scientific">Duganella sacchari</name>
    <dbReference type="NCBI Taxonomy" id="551987"/>
    <lineage>
        <taxon>Bacteria</taxon>
        <taxon>Pseudomonadati</taxon>
        <taxon>Pseudomonadota</taxon>
        <taxon>Betaproteobacteria</taxon>
        <taxon>Burkholderiales</taxon>
        <taxon>Oxalobacteraceae</taxon>
        <taxon>Telluria group</taxon>
        <taxon>Duganella</taxon>
    </lineage>
</organism>
<dbReference type="SUPFAM" id="SSF52499">
    <property type="entry name" value="Isochorismatase-like hydrolases"/>
    <property type="match status" value="1"/>
</dbReference>
<protein>
    <submittedName>
        <fullName evidence="3">Nicotinamidase-related amidase</fullName>
    </submittedName>
</protein>
<gene>
    <name evidence="3" type="ORF">SAMN05192549_105298</name>
</gene>
<dbReference type="Gene3D" id="3.40.50.850">
    <property type="entry name" value="Isochorismatase-like"/>
    <property type="match status" value="1"/>
</dbReference>
<dbReference type="InterPro" id="IPR000868">
    <property type="entry name" value="Isochorismatase-like_dom"/>
</dbReference>
<proteinExistence type="predicted"/>
<sequence length="173" mass="19043">MRAALMVIDFQNAVFTESPAGYQADVVMERIRKLIAKARASGTQIIYIQHDEAGTEWALNGKGWAFPEAIAPQAGDFVSPKNQCDGFFNTGLKAFLNEQGIQRLVICGFATEFCVDTNVRHAASSGYPVTLAMDAHTTRDRAHLNAASIIEHHNATWRNFGGIQLLNSEEIVF</sequence>
<reference evidence="4" key="1">
    <citation type="submission" date="2016-11" db="EMBL/GenBank/DDBJ databases">
        <authorList>
            <person name="Varghese N."/>
            <person name="Submissions S."/>
        </authorList>
    </citation>
    <scope>NUCLEOTIDE SEQUENCE [LARGE SCALE GENOMIC DNA]</scope>
    <source>
        <strain evidence="4">Sac-22</strain>
    </source>
</reference>
<evidence type="ECO:0000259" key="2">
    <source>
        <dbReference type="Pfam" id="PF00857"/>
    </source>
</evidence>
<dbReference type="AlphaFoldDB" id="A0A1M7PQK8"/>
<dbReference type="CDD" id="cd01014">
    <property type="entry name" value="nicotinamidase_related"/>
    <property type="match status" value="1"/>
</dbReference>
<evidence type="ECO:0000256" key="1">
    <source>
        <dbReference type="ARBA" id="ARBA00022801"/>
    </source>
</evidence>
<dbReference type="InterPro" id="IPR036380">
    <property type="entry name" value="Isochorismatase-like_sf"/>
</dbReference>
<dbReference type="EMBL" id="FRCX01000005">
    <property type="protein sequence ID" value="SHN19501.1"/>
    <property type="molecule type" value="Genomic_DNA"/>
</dbReference>
<dbReference type="Proteomes" id="UP000184339">
    <property type="component" value="Unassembled WGS sequence"/>
</dbReference>
<keyword evidence="4" id="KW-1185">Reference proteome</keyword>
<evidence type="ECO:0000313" key="4">
    <source>
        <dbReference type="Proteomes" id="UP000184339"/>
    </source>
</evidence>